<dbReference type="PANTHER" id="PTHR35358:SF10">
    <property type="entry name" value="PLANT PHOSPHOLIPASE-LIKE PROTEIN"/>
    <property type="match status" value="1"/>
</dbReference>
<organism evidence="1 3">
    <name type="scientific">Medicago truncatula</name>
    <name type="common">Barrel medic</name>
    <name type="synonym">Medicago tribuloides</name>
    <dbReference type="NCBI Taxonomy" id="3880"/>
    <lineage>
        <taxon>Eukaryota</taxon>
        <taxon>Viridiplantae</taxon>
        <taxon>Streptophyta</taxon>
        <taxon>Embryophyta</taxon>
        <taxon>Tracheophyta</taxon>
        <taxon>Spermatophyta</taxon>
        <taxon>Magnoliopsida</taxon>
        <taxon>eudicotyledons</taxon>
        <taxon>Gunneridae</taxon>
        <taxon>Pentapetalae</taxon>
        <taxon>rosids</taxon>
        <taxon>fabids</taxon>
        <taxon>Fabales</taxon>
        <taxon>Fabaceae</taxon>
        <taxon>Papilionoideae</taxon>
        <taxon>50 kb inversion clade</taxon>
        <taxon>NPAAA clade</taxon>
        <taxon>Hologalegina</taxon>
        <taxon>IRL clade</taxon>
        <taxon>Trifolieae</taxon>
        <taxon>Medicago</taxon>
    </lineage>
</organism>
<reference evidence="1 3" key="2">
    <citation type="journal article" date="2014" name="BMC Genomics">
        <title>An improved genome release (version Mt4.0) for the model legume Medicago truncatula.</title>
        <authorList>
            <person name="Tang H."/>
            <person name="Krishnakumar V."/>
            <person name="Bidwell S."/>
            <person name="Rosen B."/>
            <person name="Chan A."/>
            <person name="Zhou S."/>
            <person name="Gentzbittel L."/>
            <person name="Childs K.L."/>
            <person name="Yandell M."/>
            <person name="Gundlach H."/>
            <person name="Mayer K.F."/>
            <person name="Schwartz D.C."/>
            <person name="Town C.D."/>
        </authorList>
    </citation>
    <scope>GENOME REANNOTATION</scope>
    <source>
        <strain evidence="2 3">cv. Jemalong A17</strain>
    </source>
</reference>
<protein>
    <submittedName>
        <fullName evidence="1 2">Uncharacterized protein</fullName>
    </submittedName>
</protein>
<accession>G7JX03</accession>
<name>G7JX03_MEDTR</name>
<dbReference type="PANTHER" id="PTHR35358">
    <property type="entry name" value="OS06G0711100 PROTEIN"/>
    <property type="match status" value="1"/>
</dbReference>
<dbReference type="Proteomes" id="UP000002051">
    <property type="component" value="Chromosome 5"/>
</dbReference>
<dbReference type="HOGENOM" id="CLU_1549890_0_0_1"/>
<sequence>MAPSELLSLFSVSQQMPLFRNLSRAELHTSGHDLQWPKRNVIQLDGIYVLQLNLSSLNLYMSENNHGEEHYRGAVGIAEEIGKLCLFFTYMDLTKDKESFVESKISLVKGLHECTKLELEWLSTSLAEVLGAIKILDKFDILEEKRDNNSKLLEDAESESEVFQEQQKVVTEK</sequence>
<dbReference type="EMBL" id="CM001221">
    <property type="protein sequence ID" value="AES97183.1"/>
    <property type="molecule type" value="Genomic_DNA"/>
</dbReference>
<dbReference type="AlphaFoldDB" id="G7JX03"/>
<dbReference type="EnsemblPlants" id="AES97183">
    <property type="protein sequence ID" value="AES97183"/>
    <property type="gene ID" value="MTR_5g046650"/>
</dbReference>
<proteinExistence type="predicted"/>
<reference evidence="2" key="3">
    <citation type="submission" date="2015-04" db="UniProtKB">
        <authorList>
            <consortium name="EnsemblPlants"/>
        </authorList>
    </citation>
    <scope>IDENTIFICATION</scope>
    <source>
        <strain evidence="2">cv. Jemalong A17</strain>
    </source>
</reference>
<evidence type="ECO:0000313" key="2">
    <source>
        <dbReference type="EnsemblPlants" id="AES97183"/>
    </source>
</evidence>
<keyword evidence="3" id="KW-1185">Reference proteome</keyword>
<evidence type="ECO:0000313" key="3">
    <source>
        <dbReference type="Proteomes" id="UP000002051"/>
    </source>
</evidence>
<gene>
    <name evidence="1" type="ordered locus">MTR_5g046650</name>
</gene>
<dbReference type="PaxDb" id="3880-AES97183"/>
<evidence type="ECO:0000313" key="1">
    <source>
        <dbReference type="EMBL" id="AES97183.1"/>
    </source>
</evidence>
<reference evidence="1 3" key="1">
    <citation type="journal article" date="2011" name="Nature">
        <title>The Medicago genome provides insight into the evolution of rhizobial symbioses.</title>
        <authorList>
            <person name="Young N.D."/>
            <person name="Debelle F."/>
            <person name="Oldroyd G.E."/>
            <person name="Geurts R."/>
            <person name="Cannon S.B."/>
            <person name="Udvardi M.K."/>
            <person name="Benedito V.A."/>
            <person name="Mayer K.F."/>
            <person name="Gouzy J."/>
            <person name="Schoof H."/>
            <person name="Van de Peer Y."/>
            <person name="Proost S."/>
            <person name="Cook D.R."/>
            <person name="Meyers B.C."/>
            <person name="Spannagl M."/>
            <person name="Cheung F."/>
            <person name="De Mita S."/>
            <person name="Krishnakumar V."/>
            <person name="Gundlach H."/>
            <person name="Zhou S."/>
            <person name="Mudge J."/>
            <person name="Bharti A.K."/>
            <person name="Murray J.D."/>
            <person name="Naoumkina M.A."/>
            <person name="Rosen B."/>
            <person name="Silverstein K.A."/>
            <person name="Tang H."/>
            <person name="Rombauts S."/>
            <person name="Zhao P.X."/>
            <person name="Zhou P."/>
            <person name="Barbe V."/>
            <person name="Bardou P."/>
            <person name="Bechner M."/>
            <person name="Bellec A."/>
            <person name="Berger A."/>
            <person name="Berges H."/>
            <person name="Bidwell S."/>
            <person name="Bisseling T."/>
            <person name="Choisne N."/>
            <person name="Couloux A."/>
            <person name="Denny R."/>
            <person name="Deshpande S."/>
            <person name="Dai X."/>
            <person name="Doyle J.J."/>
            <person name="Dudez A.M."/>
            <person name="Farmer A.D."/>
            <person name="Fouteau S."/>
            <person name="Franken C."/>
            <person name="Gibelin C."/>
            <person name="Gish J."/>
            <person name="Goldstein S."/>
            <person name="Gonzalez A.J."/>
            <person name="Green P.J."/>
            <person name="Hallab A."/>
            <person name="Hartog M."/>
            <person name="Hua A."/>
            <person name="Humphray S.J."/>
            <person name="Jeong D.H."/>
            <person name="Jing Y."/>
            <person name="Jocker A."/>
            <person name="Kenton S.M."/>
            <person name="Kim D.J."/>
            <person name="Klee K."/>
            <person name="Lai H."/>
            <person name="Lang C."/>
            <person name="Lin S."/>
            <person name="Macmil S.L."/>
            <person name="Magdelenat G."/>
            <person name="Matthews L."/>
            <person name="McCorrison J."/>
            <person name="Monaghan E.L."/>
            <person name="Mun J.H."/>
            <person name="Najar F.Z."/>
            <person name="Nicholson C."/>
            <person name="Noirot C."/>
            <person name="O'Bleness M."/>
            <person name="Paule C.R."/>
            <person name="Poulain J."/>
            <person name="Prion F."/>
            <person name="Qin B."/>
            <person name="Qu C."/>
            <person name="Retzel E.F."/>
            <person name="Riddle C."/>
            <person name="Sallet E."/>
            <person name="Samain S."/>
            <person name="Samson N."/>
            <person name="Sanders I."/>
            <person name="Saurat O."/>
            <person name="Scarpelli C."/>
            <person name="Schiex T."/>
            <person name="Segurens B."/>
            <person name="Severin A.J."/>
            <person name="Sherrier D.J."/>
            <person name="Shi R."/>
            <person name="Sims S."/>
            <person name="Singer S.R."/>
            <person name="Sinharoy S."/>
            <person name="Sterck L."/>
            <person name="Viollet A."/>
            <person name="Wang B.B."/>
            <person name="Wang K."/>
            <person name="Wang M."/>
            <person name="Wang X."/>
            <person name="Warfsmann J."/>
            <person name="Weissenbach J."/>
            <person name="White D.D."/>
            <person name="White J.D."/>
            <person name="Wiley G.B."/>
            <person name="Wincker P."/>
            <person name="Xing Y."/>
            <person name="Yang L."/>
            <person name="Yao Z."/>
            <person name="Ying F."/>
            <person name="Zhai J."/>
            <person name="Zhou L."/>
            <person name="Zuber A."/>
            <person name="Denarie J."/>
            <person name="Dixon R.A."/>
            <person name="May G.D."/>
            <person name="Schwartz D.C."/>
            <person name="Rogers J."/>
            <person name="Quetier F."/>
            <person name="Town C.D."/>
            <person name="Roe B.A."/>
        </authorList>
    </citation>
    <scope>NUCLEOTIDE SEQUENCE [LARGE SCALE GENOMIC DNA]</scope>
    <source>
        <strain evidence="1">A17</strain>
        <strain evidence="2 3">cv. Jemalong A17</strain>
    </source>
</reference>